<reference evidence="4 5" key="1">
    <citation type="submission" date="2024-02" db="EMBL/GenBank/DDBJ databases">
        <authorList>
            <person name="Chen Y."/>
            <person name="Shah S."/>
            <person name="Dougan E. K."/>
            <person name="Thang M."/>
            <person name="Chan C."/>
        </authorList>
    </citation>
    <scope>NUCLEOTIDE SEQUENCE [LARGE SCALE GENOMIC DNA]</scope>
</reference>
<dbReference type="PROSITE" id="PS50088">
    <property type="entry name" value="ANK_REPEAT"/>
    <property type="match status" value="5"/>
</dbReference>
<dbReference type="PRINTS" id="PR01415">
    <property type="entry name" value="ANKYRIN"/>
</dbReference>
<dbReference type="PANTHER" id="PTHR24173:SF74">
    <property type="entry name" value="ANKYRIN REPEAT DOMAIN-CONTAINING PROTEIN 16"/>
    <property type="match status" value="1"/>
</dbReference>
<protein>
    <submittedName>
        <fullName evidence="4">Uncharacterized protein</fullName>
    </submittedName>
</protein>
<dbReference type="PROSITE" id="PS50297">
    <property type="entry name" value="ANK_REP_REGION"/>
    <property type="match status" value="5"/>
</dbReference>
<dbReference type="InterPro" id="IPR036770">
    <property type="entry name" value="Ankyrin_rpt-contain_sf"/>
</dbReference>
<sequence>MIAPVHVFAFADSAHPSLCTLASSVAFAGGRLNVVGLNSAESSGEVPPEALEVIAEALAEQGQEKAVEGQRVSTTLHCTSKEECLKSRGLAKVRKFLAVWPHLKAFSDDDLLLIMDGYDVSFEAPSLEHLALAFQRLQREIGPVMSLPTGPVIFSGEANCWPFPHPWGPEPFVSGDYRPNFMYQYEQREMRGKEVCTFWRHHMVHPSRVIGRDGHNRTQVLPVFLPFLNSGVFMGRARSLQQLFAFTTEVLLRFGDFDDQALITVAALHAKFLRRPWVPLQVDHSGELFASLHGLSPERLSNDLKAPPACDFNGRVDHGFFKAGSRPRRQSRWSFENFEAPFRPNRPPPLIWHFNGDKKEYFETKCHESVAMEASLMGHLGHCVLMDVDHERELYFLVQGPQETDVQSRKVAWHRLCRRTPAPPHLTQLAAIMAESRSTVWQVIHNLLVQLCRSPVMVSYISVSDPFTKMHERTCGYHPLHWLDLDSTSATRMAWQDTLRLRSESQEAEVPDQHTDPACILVDSTAKCQFEPDWEAYCSLWAAVNATWSCLPPLGAVNANRVLRIAWATGVFRMASRPYGMNSSGLMMTIFHGEDFQEFFSEDQVKTSNLQAVRLAEARMAGCVSRRTEQHLEAMALRVVNMAGEAILESNLESESLEDSPDFASYVKDLVQEKTGFPRFRLTLLLDGGKSWEELGHPREIQAVRNQAATDMADELMMAIYQKDAERARGVLEQRQDPNCQDADGHPAIMVAAAVGSRDILEMLLQAGADSTAVDELLETALHAAAEAGQLECAEVLLENGETLQLVNQPQEAGLTPLHMASRNGHVEMIRLLLDFGACRDARDHMGVNALHVAAEYGQEEVVEFLLEIGMDIEATEEAGATALYLAAENGQLSVVKALVEAGAEKNAADEAGATATGSCIPVTSSGISFTAGN</sequence>
<evidence type="ECO:0000256" key="1">
    <source>
        <dbReference type="ARBA" id="ARBA00022737"/>
    </source>
</evidence>
<feature type="repeat" description="ANK" evidence="3">
    <location>
        <begin position="846"/>
        <end position="878"/>
    </location>
</feature>
<feature type="repeat" description="ANK" evidence="3">
    <location>
        <begin position="813"/>
        <end position="845"/>
    </location>
</feature>
<dbReference type="Pfam" id="PF00023">
    <property type="entry name" value="Ank"/>
    <property type="match status" value="1"/>
</dbReference>
<comment type="caution">
    <text evidence="4">The sequence shown here is derived from an EMBL/GenBank/DDBJ whole genome shotgun (WGS) entry which is preliminary data.</text>
</comment>
<evidence type="ECO:0000313" key="4">
    <source>
        <dbReference type="EMBL" id="CAK9069264.1"/>
    </source>
</evidence>
<dbReference type="CDD" id="cd22997">
    <property type="entry name" value="GT_LH"/>
    <property type="match status" value="1"/>
</dbReference>
<feature type="repeat" description="ANK" evidence="3">
    <location>
        <begin position="879"/>
        <end position="911"/>
    </location>
</feature>
<accession>A0ABP0P331</accession>
<organism evidence="4 5">
    <name type="scientific">Durusdinium trenchii</name>
    <dbReference type="NCBI Taxonomy" id="1381693"/>
    <lineage>
        <taxon>Eukaryota</taxon>
        <taxon>Sar</taxon>
        <taxon>Alveolata</taxon>
        <taxon>Dinophyceae</taxon>
        <taxon>Suessiales</taxon>
        <taxon>Symbiodiniaceae</taxon>
        <taxon>Durusdinium</taxon>
    </lineage>
</organism>
<dbReference type="EMBL" id="CAXAMN010022428">
    <property type="protein sequence ID" value="CAK9069264.1"/>
    <property type="molecule type" value="Genomic_DNA"/>
</dbReference>
<feature type="repeat" description="ANK" evidence="3">
    <location>
        <begin position="777"/>
        <end position="809"/>
    </location>
</feature>
<dbReference type="Pfam" id="PF12796">
    <property type="entry name" value="Ank_2"/>
    <property type="match status" value="2"/>
</dbReference>
<keyword evidence="5" id="KW-1185">Reference proteome</keyword>
<keyword evidence="2 3" id="KW-0040">ANK repeat</keyword>
<feature type="repeat" description="ANK" evidence="3">
    <location>
        <begin position="744"/>
        <end position="776"/>
    </location>
</feature>
<dbReference type="InterPro" id="IPR002110">
    <property type="entry name" value="Ankyrin_rpt"/>
</dbReference>
<name>A0ABP0P331_9DINO</name>
<dbReference type="SMART" id="SM00248">
    <property type="entry name" value="ANK"/>
    <property type="match status" value="6"/>
</dbReference>
<dbReference type="PANTHER" id="PTHR24173">
    <property type="entry name" value="ANKYRIN REPEAT CONTAINING"/>
    <property type="match status" value="1"/>
</dbReference>
<evidence type="ECO:0000256" key="2">
    <source>
        <dbReference type="ARBA" id="ARBA00023043"/>
    </source>
</evidence>
<dbReference type="Proteomes" id="UP001642484">
    <property type="component" value="Unassembled WGS sequence"/>
</dbReference>
<dbReference type="SUPFAM" id="SSF48403">
    <property type="entry name" value="Ankyrin repeat"/>
    <property type="match status" value="1"/>
</dbReference>
<dbReference type="Gene3D" id="1.25.40.20">
    <property type="entry name" value="Ankyrin repeat-containing domain"/>
    <property type="match status" value="2"/>
</dbReference>
<proteinExistence type="predicted"/>
<gene>
    <name evidence="4" type="ORF">CCMP2556_LOCUS34054</name>
</gene>
<evidence type="ECO:0000313" key="5">
    <source>
        <dbReference type="Proteomes" id="UP001642484"/>
    </source>
</evidence>
<evidence type="ECO:0000256" key="3">
    <source>
        <dbReference type="PROSITE-ProRule" id="PRU00023"/>
    </source>
</evidence>
<keyword evidence="1" id="KW-0677">Repeat</keyword>